<gene>
    <name evidence="2" type="ORF">EV132_1411</name>
</gene>
<evidence type="ECO:0000259" key="1">
    <source>
        <dbReference type="Pfam" id="PF01526"/>
    </source>
</evidence>
<name>A0A4R3PVG8_RHISU</name>
<protein>
    <submittedName>
        <fullName evidence="2">Tn3 transposase DDE domain-containing protein</fullName>
    </submittedName>
</protein>
<evidence type="ECO:0000313" key="2">
    <source>
        <dbReference type="EMBL" id="TCU04322.1"/>
    </source>
</evidence>
<dbReference type="AlphaFoldDB" id="A0A4R3PVG8"/>
<dbReference type="EMBL" id="SMBH01000041">
    <property type="protein sequence ID" value="TCU04322.1"/>
    <property type="molecule type" value="Genomic_DNA"/>
</dbReference>
<dbReference type="GO" id="GO:0006313">
    <property type="term" value="P:DNA transposition"/>
    <property type="evidence" value="ECO:0007669"/>
    <property type="project" value="InterPro"/>
</dbReference>
<proteinExistence type="predicted"/>
<comment type="caution">
    <text evidence="2">The sequence shown here is derived from an EMBL/GenBank/DDBJ whole genome shotgun (WGS) entry which is preliminary data.</text>
</comment>
<sequence length="46" mass="5733">RQNQVDIALQEIGKIERTLFMLDWLENLVLRLFRFCESPTRRWPYH</sequence>
<dbReference type="GO" id="GO:0004803">
    <property type="term" value="F:transposase activity"/>
    <property type="evidence" value="ECO:0007669"/>
    <property type="project" value="InterPro"/>
</dbReference>
<dbReference type="InterPro" id="IPR002513">
    <property type="entry name" value="Tn3_Tnp_DDE_dom"/>
</dbReference>
<organism evidence="2 3">
    <name type="scientific">Rhizobium sullae</name>
    <name type="common">Rhizobium hedysari</name>
    <dbReference type="NCBI Taxonomy" id="50338"/>
    <lineage>
        <taxon>Bacteria</taxon>
        <taxon>Pseudomonadati</taxon>
        <taxon>Pseudomonadota</taxon>
        <taxon>Alphaproteobacteria</taxon>
        <taxon>Hyphomicrobiales</taxon>
        <taxon>Rhizobiaceae</taxon>
        <taxon>Rhizobium/Agrobacterium group</taxon>
        <taxon>Rhizobium</taxon>
    </lineage>
</organism>
<feature type="domain" description="Tn3 transposase DDE" evidence="1">
    <location>
        <begin position="1"/>
        <end position="31"/>
    </location>
</feature>
<dbReference type="Proteomes" id="UP000294576">
    <property type="component" value="Unassembled WGS sequence"/>
</dbReference>
<feature type="non-terminal residue" evidence="2">
    <location>
        <position position="1"/>
    </location>
</feature>
<evidence type="ECO:0000313" key="3">
    <source>
        <dbReference type="Proteomes" id="UP000294576"/>
    </source>
</evidence>
<reference evidence="2 3" key="1">
    <citation type="submission" date="2019-03" db="EMBL/GenBank/DDBJ databases">
        <title>Genomic Encyclopedia of Type Strains, Phase IV (KMG-V): Genome sequencing to study the core and pangenomes of soil and plant-associated prokaryotes.</title>
        <authorList>
            <person name="Whitman W."/>
        </authorList>
    </citation>
    <scope>NUCLEOTIDE SEQUENCE [LARGE SCALE GENOMIC DNA]</scope>
    <source>
        <strain evidence="2 3">Hc14</strain>
    </source>
</reference>
<accession>A0A4R3PVG8</accession>
<dbReference type="Pfam" id="PF01526">
    <property type="entry name" value="DDE_Tnp_Tn3"/>
    <property type="match status" value="1"/>
</dbReference>